<dbReference type="InterPro" id="IPR022524">
    <property type="entry name" value="FliH_Bacilli"/>
</dbReference>
<evidence type="ECO:0000256" key="6">
    <source>
        <dbReference type="ARBA" id="ARBA00023225"/>
    </source>
</evidence>
<dbReference type="PANTHER" id="PTHR34982:SF1">
    <property type="entry name" value="FLAGELLAR ASSEMBLY PROTEIN FLIH"/>
    <property type="match status" value="1"/>
</dbReference>
<evidence type="ECO:0000256" key="1">
    <source>
        <dbReference type="ARBA" id="ARBA00003041"/>
    </source>
</evidence>
<sequence length="257" mass="29985">MSNVIKAPSLKNRMGKKTIEIKRFFLEQPYETEKQPEDYETIMKQVKQEAAQIKQEAEQYYESVRRQVLKEKEEWRIEKEQLVQSAREEGYHAGFEHGRQEALQHYEQLIAEARHITELANAQFYEQINASAETILRIGIKVAERILGETLGKEHDYFLSLVKRVLQEVREQTEVTIYVHPLSYETVAKQKEELKSLFSHEVDLFIHPDDQLQEYGCIIETPFGRIDASVDTQLMQIKEKLAARMKEGISAELASTP</sequence>
<keyword evidence="10" id="KW-0966">Cell projection</keyword>
<name>A0A846MHP4_9BACL</name>
<evidence type="ECO:0000256" key="5">
    <source>
        <dbReference type="ARBA" id="ARBA00022927"/>
    </source>
</evidence>
<evidence type="ECO:0000313" key="11">
    <source>
        <dbReference type="Proteomes" id="UP000532769"/>
    </source>
</evidence>
<keyword evidence="11" id="KW-1185">Reference proteome</keyword>
<evidence type="ECO:0000259" key="9">
    <source>
        <dbReference type="Pfam" id="PF02108"/>
    </source>
</evidence>
<dbReference type="GO" id="GO:0044781">
    <property type="term" value="P:bacterial-type flagellum organization"/>
    <property type="evidence" value="ECO:0007669"/>
    <property type="project" value="UniProtKB-KW"/>
</dbReference>
<evidence type="ECO:0000256" key="2">
    <source>
        <dbReference type="ARBA" id="ARBA00006602"/>
    </source>
</evidence>
<dbReference type="Proteomes" id="UP000532769">
    <property type="component" value="Unassembled WGS sequence"/>
</dbReference>
<keyword evidence="10" id="KW-0969">Cilium</keyword>
<dbReference type="EMBL" id="JAASRS010000001">
    <property type="protein sequence ID" value="NIK14244.1"/>
    <property type="molecule type" value="Genomic_DNA"/>
</dbReference>
<feature type="domain" description="Flagellar assembly protein FliH/Type III secretion system HrpE" evidence="9">
    <location>
        <begin position="107"/>
        <end position="237"/>
    </location>
</feature>
<dbReference type="GO" id="GO:0015031">
    <property type="term" value="P:protein transport"/>
    <property type="evidence" value="ECO:0007669"/>
    <property type="project" value="UniProtKB-KW"/>
</dbReference>
<keyword evidence="5" id="KW-0653">Protein transport</keyword>
<feature type="coiled-coil region" evidence="8">
    <location>
        <begin position="43"/>
        <end position="85"/>
    </location>
</feature>
<keyword evidence="4" id="KW-1005">Bacterial flagellum biogenesis</keyword>
<gene>
    <name evidence="10" type="ORF">BDD39_000754</name>
</gene>
<keyword evidence="3" id="KW-0813">Transport</keyword>
<keyword evidence="10" id="KW-0282">Flagellum</keyword>
<dbReference type="NCBIfam" id="TIGR03825">
    <property type="entry name" value="FliH_bacil"/>
    <property type="match status" value="1"/>
</dbReference>
<dbReference type="GO" id="GO:0005829">
    <property type="term" value="C:cytosol"/>
    <property type="evidence" value="ECO:0007669"/>
    <property type="project" value="TreeGrafter"/>
</dbReference>
<dbReference type="PANTHER" id="PTHR34982">
    <property type="entry name" value="YOP PROTEINS TRANSLOCATION PROTEIN L"/>
    <property type="match status" value="1"/>
</dbReference>
<comment type="function">
    <text evidence="1">Needed for flagellar regrowth and assembly.</text>
</comment>
<proteinExistence type="inferred from homology"/>
<reference evidence="10 11" key="1">
    <citation type="submission" date="2020-03" db="EMBL/GenBank/DDBJ databases">
        <title>Genomic Encyclopedia of Archaeal and Bacterial Type Strains, Phase II (KMG-II): from individual species to whole genera.</title>
        <authorList>
            <person name="Goeker M."/>
        </authorList>
    </citation>
    <scope>NUCLEOTIDE SEQUENCE [LARGE SCALE GENOMIC DNA]</scope>
    <source>
        <strain evidence="10 11">DSM 4749</strain>
    </source>
</reference>
<evidence type="ECO:0000256" key="3">
    <source>
        <dbReference type="ARBA" id="ARBA00022448"/>
    </source>
</evidence>
<comment type="similarity">
    <text evidence="2">Belongs to the FliH family.</text>
</comment>
<dbReference type="InterPro" id="IPR051472">
    <property type="entry name" value="T3SS_Stator/FliH"/>
</dbReference>
<evidence type="ECO:0000256" key="8">
    <source>
        <dbReference type="SAM" id="Coils"/>
    </source>
</evidence>
<accession>A0A846MHP4</accession>
<protein>
    <recommendedName>
        <fullName evidence="7">Flagellar assembly protein FliH</fullName>
    </recommendedName>
</protein>
<organism evidence="10 11">
    <name type="scientific">Saccharococcus thermophilus</name>
    <dbReference type="NCBI Taxonomy" id="29396"/>
    <lineage>
        <taxon>Bacteria</taxon>
        <taxon>Bacillati</taxon>
        <taxon>Bacillota</taxon>
        <taxon>Bacilli</taxon>
        <taxon>Bacillales</taxon>
        <taxon>Anoxybacillaceae</taxon>
        <taxon>Saccharococcus</taxon>
    </lineage>
</organism>
<comment type="caution">
    <text evidence="10">The sequence shown here is derived from an EMBL/GenBank/DDBJ whole genome shotgun (WGS) entry which is preliminary data.</text>
</comment>
<evidence type="ECO:0000256" key="4">
    <source>
        <dbReference type="ARBA" id="ARBA00022795"/>
    </source>
</evidence>
<evidence type="ECO:0000313" key="10">
    <source>
        <dbReference type="EMBL" id="NIK14244.1"/>
    </source>
</evidence>
<keyword evidence="8" id="KW-0175">Coiled coil</keyword>
<dbReference type="InterPro" id="IPR018035">
    <property type="entry name" value="Flagellar_FliH/T3SS_HrpE"/>
</dbReference>
<dbReference type="Pfam" id="PF02108">
    <property type="entry name" value="FliH"/>
    <property type="match status" value="1"/>
</dbReference>
<keyword evidence="6" id="KW-1006">Bacterial flagellum protein export</keyword>
<evidence type="ECO:0000256" key="7">
    <source>
        <dbReference type="NCBIfam" id="TIGR03825"/>
    </source>
</evidence>
<dbReference type="AlphaFoldDB" id="A0A846MHP4"/>